<keyword evidence="3" id="KW-1185">Reference proteome</keyword>
<organism evidence="2 3">
    <name type="scientific">Caldovatus sediminis</name>
    <dbReference type="NCBI Taxonomy" id="2041189"/>
    <lineage>
        <taxon>Bacteria</taxon>
        <taxon>Pseudomonadati</taxon>
        <taxon>Pseudomonadota</taxon>
        <taxon>Alphaproteobacteria</taxon>
        <taxon>Acetobacterales</taxon>
        <taxon>Roseomonadaceae</taxon>
        <taxon>Caldovatus</taxon>
    </lineage>
</organism>
<dbReference type="InterPro" id="IPR029069">
    <property type="entry name" value="HotDog_dom_sf"/>
</dbReference>
<dbReference type="SUPFAM" id="SSF54637">
    <property type="entry name" value="Thioesterase/thiol ester dehydrase-isomerase"/>
    <property type="match status" value="1"/>
</dbReference>
<feature type="domain" description="MaoC-like" evidence="1">
    <location>
        <begin position="34"/>
        <end position="136"/>
    </location>
</feature>
<sequence>MAPAASLPDVTNLPRCRMTTSATIAPLRSLDELAPGQVYDFGGFTLSEAEVVEFARRYDPQPFHLDREAARESLFGELVASGLHTLSAAFGHLMRSGWLAAVSLGGNRIDTRWPAPLRPGEPVRLKVEVLEVQPSRSGRPLGVAKLRYLLAREADGVVVLDSVGTHFLRR</sequence>
<dbReference type="Proteomes" id="UP000597507">
    <property type="component" value="Unassembled WGS sequence"/>
</dbReference>
<evidence type="ECO:0000259" key="1">
    <source>
        <dbReference type="Pfam" id="PF01575"/>
    </source>
</evidence>
<dbReference type="Pfam" id="PF01575">
    <property type="entry name" value="MaoC_dehydratas"/>
    <property type="match status" value="1"/>
</dbReference>
<gene>
    <name evidence="2" type="ORF">GCM10010964_02950</name>
</gene>
<reference evidence="2 3" key="1">
    <citation type="journal article" date="2014" name="Int. J. Syst. Evol. Microbiol.">
        <title>Complete genome sequence of Corynebacterium casei LMG S-19264T (=DSM 44701T), isolated from a smear-ripened cheese.</title>
        <authorList>
            <consortium name="US DOE Joint Genome Institute (JGI-PGF)"/>
            <person name="Walter F."/>
            <person name="Albersmeier A."/>
            <person name="Kalinowski J."/>
            <person name="Ruckert C."/>
        </authorList>
    </citation>
    <scope>NUCLEOTIDE SEQUENCE [LARGE SCALE GENOMIC DNA]</scope>
    <source>
        <strain evidence="2 3">CGMCC 1.16330</strain>
    </source>
</reference>
<evidence type="ECO:0000313" key="2">
    <source>
        <dbReference type="EMBL" id="GGG18119.1"/>
    </source>
</evidence>
<comment type="caution">
    <text evidence="2">The sequence shown here is derived from an EMBL/GenBank/DDBJ whole genome shotgun (WGS) entry which is preliminary data.</text>
</comment>
<evidence type="ECO:0000313" key="3">
    <source>
        <dbReference type="Proteomes" id="UP000597507"/>
    </source>
</evidence>
<dbReference type="Gene3D" id="3.10.129.10">
    <property type="entry name" value="Hotdog Thioesterase"/>
    <property type="match status" value="1"/>
</dbReference>
<protein>
    <recommendedName>
        <fullName evidence="1">MaoC-like domain-containing protein</fullName>
    </recommendedName>
</protein>
<accession>A0A8J2Z8C5</accession>
<name>A0A8J2Z8C5_9PROT</name>
<proteinExistence type="predicted"/>
<dbReference type="AlphaFoldDB" id="A0A8J2Z8C5"/>
<dbReference type="EMBL" id="BMKS01000001">
    <property type="protein sequence ID" value="GGG18119.1"/>
    <property type="molecule type" value="Genomic_DNA"/>
</dbReference>
<dbReference type="InterPro" id="IPR002539">
    <property type="entry name" value="MaoC-like_dom"/>
</dbReference>